<keyword evidence="2" id="KW-1185">Reference proteome</keyword>
<dbReference type="Gene3D" id="2.80.10.50">
    <property type="match status" value="3"/>
</dbReference>
<reference evidence="1 2" key="1">
    <citation type="submission" date="2020-08" db="EMBL/GenBank/DDBJ databases">
        <title>Novel species isolated from subtropical streams in China.</title>
        <authorList>
            <person name="Lu H."/>
        </authorList>
    </citation>
    <scope>NUCLEOTIDE SEQUENCE [LARGE SCALE GENOMIC DNA]</scope>
    <source>
        <strain evidence="1 2">KACC 16656</strain>
    </source>
</reference>
<sequence length="1013" mass="104810">MANAAPTTSNSTHNTNEDTRYVLSASDFNFVDSDGGDTLQAVQITVPPTIGTLRLKGVNVANDQLISIADINAGYLVFTPAADASGIGHSTFQFKVSDGLALSASAATFNLNVLGVNDAPTFNLGSGSFVAAFNDNVNDSKDLALQADGKILLCGTSWSGSIYDFSIMRVNVDGTLDTSFSEDGKVNVAMGIQYGTTYPSVAVQADGKILLAGTSQSGGKLAFALVRFNSDGSLDSTFGTDGELTTTVGVGRYSNVPDVAESVALQADGKILVGGAADTDFALVRYNSSGSLDTTFDIDGKVTTHLADWDFTRSIIVQIDGKILLAGQSQIGGNNVFALVRYNSNGSLDTTFDTDGKVTVAIGDRDVAYSVTVQTDGKILLGGVSKNGNGNDNFTLVRFNSDGGLDTTFGTGGKVVTHLGHYGQGFSIAMQEDGKILLSGTSGGDFALLRYNSNGSLDTTFDTDGTVITDLGGYEEGSSVMVQADGKILQGGGGWFSLVRYNRDGSLDTTFNTDNTLDATPTYTNNGSAVVLDNNVQITDQELNATNYAGSSITLARNGGANPQDVFAGSGSLQLSGGRVIVGAIDIGSFTNVGGNLSLAFNASATQTLVNAALQQITYANTNNASGSAEIIWRFNDGSGAGNAMVQGSTVVTLVSSNVAPTVDGSQAGQTATNVQRIQPFKTISVTDPDVGALETATITLDNPLKGSFTANSMALAGFYTNDGGVSYVHDAVSPVAMQAAIRALVFEPNPSRLALNTSETTTFTITVQDQHGGTAINSTTTVITSSVNTAPTNILLSDAFVAQSEGGNATVGLLSATDNNVGDTHSFALTAATAGNDNAKFSIVGNSLKVIDPRSMTEKDYYVMVQATDANGLSFTKKLTISLDDDMAPFISSIETLRSPRPTVTTGSYIVKFNENVTGVTLDDFFLSSGSGATAHLSSITALSGSAYRVYIDQIVGTGSLNLNLKTSGTGIADLFGNSLPGSIPPVPPATPIALASNDMLVGIHLQQDVFM</sequence>
<gene>
    <name evidence="1" type="ORF">H8K52_04035</name>
</gene>
<name>A0ABR6X2E8_9BURK</name>
<organism evidence="1 2">
    <name type="scientific">Undibacterium seohonense</name>
    <dbReference type="NCBI Taxonomy" id="1344950"/>
    <lineage>
        <taxon>Bacteria</taxon>
        <taxon>Pseudomonadati</taxon>
        <taxon>Pseudomonadota</taxon>
        <taxon>Betaproteobacteria</taxon>
        <taxon>Burkholderiales</taxon>
        <taxon>Oxalobacteraceae</taxon>
        <taxon>Undibacterium</taxon>
    </lineage>
</organism>
<dbReference type="Pfam" id="PF17963">
    <property type="entry name" value="Big_9"/>
    <property type="match status" value="1"/>
</dbReference>
<dbReference type="EMBL" id="JACOFW010000003">
    <property type="protein sequence ID" value="MBC3806519.1"/>
    <property type="molecule type" value="Genomic_DNA"/>
</dbReference>
<comment type="caution">
    <text evidence="1">The sequence shown here is derived from an EMBL/GenBank/DDBJ whole genome shotgun (WGS) entry which is preliminary data.</text>
</comment>
<dbReference type="NCBIfam" id="TIGR02608">
    <property type="entry name" value="delta_60_rpt"/>
    <property type="match status" value="7"/>
</dbReference>
<dbReference type="Proteomes" id="UP000648257">
    <property type="component" value="Unassembled WGS sequence"/>
</dbReference>
<proteinExistence type="predicted"/>
<protein>
    <submittedName>
        <fullName evidence="1">Cadherin-like domain-containing protein</fullName>
    </submittedName>
</protein>
<evidence type="ECO:0000313" key="1">
    <source>
        <dbReference type="EMBL" id="MBC3806519.1"/>
    </source>
</evidence>
<evidence type="ECO:0000313" key="2">
    <source>
        <dbReference type="Proteomes" id="UP000648257"/>
    </source>
</evidence>
<dbReference type="InterPro" id="IPR013431">
    <property type="entry name" value="Delta_60_rpt"/>
</dbReference>
<accession>A0ABR6X2E8</accession>
<dbReference type="SUPFAM" id="SSF63829">
    <property type="entry name" value="Calcium-dependent phosphotriesterase"/>
    <property type="match status" value="1"/>
</dbReference>
<dbReference type="RefSeq" id="WP_186921612.1">
    <property type="nucleotide sequence ID" value="NZ_JACOFW010000003.1"/>
</dbReference>
<dbReference type="Pfam" id="PF17164">
    <property type="entry name" value="DUF5122"/>
    <property type="match status" value="7"/>
</dbReference>